<keyword evidence="2" id="KW-1185">Reference proteome</keyword>
<evidence type="ECO:0000313" key="2">
    <source>
        <dbReference type="Proteomes" id="UP000324222"/>
    </source>
</evidence>
<dbReference type="EMBL" id="VSRR010062408">
    <property type="protein sequence ID" value="MPC83398.1"/>
    <property type="molecule type" value="Genomic_DNA"/>
</dbReference>
<dbReference type="Proteomes" id="UP000324222">
    <property type="component" value="Unassembled WGS sequence"/>
</dbReference>
<evidence type="ECO:0000313" key="1">
    <source>
        <dbReference type="EMBL" id="MPC83398.1"/>
    </source>
</evidence>
<proteinExistence type="predicted"/>
<sequence>MYLQTSGLSVPEECAAPPHRSTFRSIFQWPPKIAPAISAAHFVDPRTLLSQVQFSASCYTNF</sequence>
<accession>A0A5B7IRU9</accession>
<reference evidence="1 2" key="1">
    <citation type="submission" date="2019-05" db="EMBL/GenBank/DDBJ databases">
        <title>Another draft genome of Portunus trituberculatus and its Hox gene families provides insights of decapod evolution.</title>
        <authorList>
            <person name="Jeong J.-H."/>
            <person name="Song I."/>
            <person name="Kim S."/>
            <person name="Choi T."/>
            <person name="Kim D."/>
            <person name="Ryu S."/>
            <person name="Kim W."/>
        </authorList>
    </citation>
    <scope>NUCLEOTIDE SEQUENCE [LARGE SCALE GENOMIC DNA]</scope>
    <source>
        <tissue evidence="1">Muscle</tissue>
    </source>
</reference>
<dbReference type="AlphaFoldDB" id="A0A5B7IRU9"/>
<comment type="caution">
    <text evidence="1">The sequence shown here is derived from an EMBL/GenBank/DDBJ whole genome shotgun (WGS) entry which is preliminary data.</text>
</comment>
<organism evidence="1 2">
    <name type="scientific">Portunus trituberculatus</name>
    <name type="common">Swimming crab</name>
    <name type="synonym">Neptunus trituberculatus</name>
    <dbReference type="NCBI Taxonomy" id="210409"/>
    <lineage>
        <taxon>Eukaryota</taxon>
        <taxon>Metazoa</taxon>
        <taxon>Ecdysozoa</taxon>
        <taxon>Arthropoda</taxon>
        <taxon>Crustacea</taxon>
        <taxon>Multicrustacea</taxon>
        <taxon>Malacostraca</taxon>
        <taxon>Eumalacostraca</taxon>
        <taxon>Eucarida</taxon>
        <taxon>Decapoda</taxon>
        <taxon>Pleocyemata</taxon>
        <taxon>Brachyura</taxon>
        <taxon>Eubrachyura</taxon>
        <taxon>Portunoidea</taxon>
        <taxon>Portunidae</taxon>
        <taxon>Portuninae</taxon>
        <taxon>Portunus</taxon>
    </lineage>
</organism>
<gene>
    <name evidence="1" type="ORF">E2C01_078107</name>
</gene>
<protein>
    <submittedName>
        <fullName evidence="1">Uncharacterized protein</fullName>
    </submittedName>
</protein>
<name>A0A5B7IRU9_PORTR</name>